<dbReference type="EMBL" id="JH600070">
    <property type="protein sequence ID" value="EIJ42208.1"/>
    <property type="molecule type" value="Genomic_DNA"/>
</dbReference>
<organism evidence="2 3">
    <name type="scientific">Beggiatoa alba B18LD</name>
    <dbReference type="NCBI Taxonomy" id="395493"/>
    <lineage>
        <taxon>Bacteria</taxon>
        <taxon>Pseudomonadati</taxon>
        <taxon>Pseudomonadota</taxon>
        <taxon>Gammaproteobacteria</taxon>
        <taxon>Thiotrichales</taxon>
        <taxon>Thiotrichaceae</taxon>
        <taxon>Beggiatoa</taxon>
    </lineage>
</organism>
<evidence type="ECO:0000313" key="2">
    <source>
        <dbReference type="EMBL" id="EIJ42208.1"/>
    </source>
</evidence>
<keyword evidence="1" id="KW-0175">Coiled coil</keyword>
<dbReference type="OrthoDB" id="10005127at2"/>
<dbReference type="AlphaFoldDB" id="I3CF15"/>
<name>I3CF15_9GAMM</name>
<proteinExistence type="predicted"/>
<keyword evidence="3" id="KW-1185">Reference proteome</keyword>
<accession>I3CF15</accession>
<reference evidence="2 3" key="1">
    <citation type="submission" date="2011-11" db="EMBL/GenBank/DDBJ databases">
        <title>Improved High-Quality Draft sequence of Beggiatoa alba B18lD.</title>
        <authorList>
            <consortium name="US DOE Joint Genome Institute"/>
            <person name="Lucas S."/>
            <person name="Han J."/>
            <person name="Lapidus A."/>
            <person name="Cheng J.-F."/>
            <person name="Goodwin L."/>
            <person name="Pitluck S."/>
            <person name="Peters L."/>
            <person name="Mikhailova N."/>
            <person name="Held B."/>
            <person name="Detter J.C."/>
            <person name="Han C."/>
            <person name="Tapia R."/>
            <person name="Land M."/>
            <person name="Hauser L."/>
            <person name="Kyrpides N."/>
            <person name="Ivanova N."/>
            <person name="Pagani I."/>
            <person name="Samuel K."/>
            <person name="Teske A."/>
            <person name="Mueller J."/>
            <person name="Woyke T."/>
        </authorList>
    </citation>
    <scope>NUCLEOTIDE SEQUENCE [LARGE SCALE GENOMIC DNA]</scope>
    <source>
        <strain evidence="2 3">B18LD</strain>
    </source>
</reference>
<feature type="coiled-coil region" evidence="1">
    <location>
        <begin position="93"/>
        <end position="158"/>
    </location>
</feature>
<gene>
    <name evidence="2" type="ORF">BegalDRAFT_1312</name>
</gene>
<dbReference type="RefSeq" id="WP_002684947.1">
    <property type="nucleotide sequence ID" value="NZ_JH600070.1"/>
</dbReference>
<evidence type="ECO:0000256" key="1">
    <source>
        <dbReference type="SAM" id="Coils"/>
    </source>
</evidence>
<dbReference type="Proteomes" id="UP000005744">
    <property type="component" value="Unassembled WGS sequence"/>
</dbReference>
<protein>
    <submittedName>
        <fullName evidence="2">Uncharacterized protein</fullName>
    </submittedName>
</protein>
<sequence length="269" mass="31232">MIHNDFTQENALWVQIQQQTNCDKQSQQLLEMARLLLQQAQQTTPNPATLNSDDLTDLLLEYQSMGQMIHQFITLARPHLDPDYRGQPFEQELENLQGGLKQDDESLQSLKQQQQTLTQTQTHLQQTLEQQQALEQEIIRLAENIEKLKQELNYLQQRPARLTALADSSVQLQQEAQQALIESLPKIVQLIKNNQTIYRQHFNANQHIINTIQLNESLEEMSQPLQKIALLSQSTEKNLRTFDEQLQLIILIQEKQLQQLRSLREPSGA</sequence>
<dbReference type="HOGENOM" id="CLU_1033132_0_0_6"/>
<evidence type="ECO:0000313" key="3">
    <source>
        <dbReference type="Proteomes" id="UP000005744"/>
    </source>
</evidence>